<comment type="caution">
    <text evidence="4">The sequence shown here is derived from an EMBL/GenBank/DDBJ whole genome shotgun (WGS) entry which is preliminary data.</text>
</comment>
<dbReference type="GO" id="GO:0004197">
    <property type="term" value="F:cysteine-type endopeptidase activity"/>
    <property type="evidence" value="ECO:0007669"/>
    <property type="project" value="InterPro"/>
</dbReference>
<dbReference type="Gene3D" id="3.40.50.1460">
    <property type="match status" value="1"/>
</dbReference>
<dbReference type="PANTHER" id="PTHR22576:SF41">
    <property type="entry name" value="CASPASE 14, APOPTOSIS-RELATED CYSTEINE PEPTIDASE"/>
    <property type="match status" value="1"/>
</dbReference>
<feature type="compositionally biased region" description="Acidic residues" evidence="3">
    <location>
        <begin position="173"/>
        <end position="184"/>
    </location>
</feature>
<dbReference type="Pfam" id="PF00656">
    <property type="entry name" value="Peptidase_C14"/>
    <property type="match status" value="1"/>
</dbReference>
<proteinExistence type="inferred from homology"/>
<comment type="similarity">
    <text evidence="1 2">Belongs to the peptidase C14A family.</text>
</comment>
<dbReference type="InterPro" id="IPR001309">
    <property type="entry name" value="Pept_C14_p20"/>
</dbReference>
<dbReference type="InterPro" id="IPR052039">
    <property type="entry name" value="Caspase-related_regulators"/>
</dbReference>
<feature type="compositionally biased region" description="Basic and acidic residues" evidence="3">
    <location>
        <begin position="280"/>
        <end position="293"/>
    </location>
</feature>
<dbReference type="EMBL" id="CACRXK020019460">
    <property type="protein sequence ID" value="CAB4033685.1"/>
    <property type="molecule type" value="Genomic_DNA"/>
</dbReference>
<dbReference type="SUPFAM" id="SSF52129">
    <property type="entry name" value="Caspase-like"/>
    <property type="match status" value="1"/>
</dbReference>
<dbReference type="GO" id="GO:0006508">
    <property type="term" value="P:proteolysis"/>
    <property type="evidence" value="ECO:0007669"/>
    <property type="project" value="InterPro"/>
</dbReference>
<dbReference type="SMART" id="SM00115">
    <property type="entry name" value="CASc"/>
    <property type="match status" value="1"/>
</dbReference>
<reference evidence="4" key="1">
    <citation type="submission" date="2020-04" db="EMBL/GenBank/DDBJ databases">
        <authorList>
            <person name="Alioto T."/>
            <person name="Alioto T."/>
            <person name="Gomez Garrido J."/>
        </authorList>
    </citation>
    <scope>NUCLEOTIDE SEQUENCE</scope>
    <source>
        <strain evidence="4">A484AB</strain>
    </source>
</reference>
<sequence length="337" mass="37065">MDELEAKMAELNLNVHKIRKGFALVIVNKEFKYREDRNGARADRENIMKFCKNAMFTVNDIEGLKLKDTSALKFNHNGDLITDDLTAEEMEKFFKTISKGDFSSYDAFICFISSHGKKGAIVGSDGETIPVEYIVDLFKPNCNGQYRTLVGKPKLFFAQNCRGPLKGEGVSEPGDDGGDDDVESDSGGVRFTVPTEADILVAYATVERYKCYRNKETGSWFILALTQVLNKHAHNMNLTDMLAVINEVVGRMESKKGKKQMSCFTSTLRKAVYFEAFKSSEKHPSPQESEESHVAPLSVGSGESPAAPQESPAAPGETPAAPQESTEAPRGLPAALN</sequence>
<dbReference type="InterPro" id="IPR002138">
    <property type="entry name" value="Pept_C14_p10"/>
</dbReference>
<evidence type="ECO:0000256" key="1">
    <source>
        <dbReference type="ARBA" id="ARBA00010134"/>
    </source>
</evidence>
<name>A0A6S7JMD7_PARCT</name>
<dbReference type="Proteomes" id="UP001152795">
    <property type="component" value="Unassembled WGS sequence"/>
</dbReference>
<dbReference type="OrthoDB" id="6022486at2759"/>
<dbReference type="PROSITE" id="PS50207">
    <property type="entry name" value="CASPASE_P10"/>
    <property type="match status" value="1"/>
</dbReference>
<feature type="compositionally biased region" description="Low complexity" evidence="3">
    <location>
        <begin position="301"/>
        <end position="317"/>
    </location>
</feature>
<dbReference type="AlphaFoldDB" id="A0A6S7JMD7"/>
<keyword evidence="5" id="KW-1185">Reference proteome</keyword>
<feature type="region of interest" description="Disordered" evidence="3">
    <location>
        <begin position="280"/>
        <end position="337"/>
    </location>
</feature>
<gene>
    <name evidence="4" type="ORF">PACLA_8A070423</name>
</gene>
<evidence type="ECO:0000256" key="3">
    <source>
        <dbReference type="SAM" id="MobiDB-lite"/>
    </source>
</evidence>
<dbReference type="PROSITE" id="PS50208">
    <property type="entry name" value="CASPASE_P20"/>
    <property type="match status" value="1"/>
</dbReference>
<evidence type="ECO:0000313" key="4">
    <source>
        <dbReference type="EMBL" id="CAB4033685.1"/>
    </source>
</evidence>
<dbReference type="CDD" id="cd00032">
    <property type="entry name" value="CASc"/>
    <property type="match status" value="1"/>
</dbReference>
<feature type="region of interest" description="Disordered" evidence="3">
    <location>
        <begin position="167"/>
        <end position="187"/>
    </location>
</feature>
<evidence type="ECO:0000313" key="5">
    <source>
        <dbReference type="Proteomes" id="UP001152795"/>
    </source>
</evidence>
<dbReference type="PRINTS" id="PR00376">
    <property type="entry name" value="IL1BCENZYME"/>
</dbReference>
<dbReference type="InterPro" id="IPR029030">
    <property type="entry name" value="Caspase-like_dom_sf"/>
</dbReference>
<dbReference type="InterPro" id="IPR015917">
    <property type="entry name" value="Pept_C14A"/>
</dbReference>
<organism evidence="4 5">
    <name type="scientific">Paramuricea clavata</name>
    <name type="common">Red gorgonian</name>
    <name type="synonym">Violescent sea-whip</name>
    <dbReference type="NCBI Taxonomy" id="317549"/>
    <lineage>
        <taxon>Eukaryota</taxon>
        <taxon>Metazoa</taxon>
        <taxon>Cnidaria</taxon>
        <taxon>Anthozoa</taxon>
        <taxon>Octocorallia</taxon>
        <taxon>Malacalcyonacea</taxon>
        <taxon>Plexauridae</taxon>
        <taxon>Paramuricea</taxon>
    </lineage>
</organism>
<accession>A0A6S7JMD7</accession>
<dbReference type="PANTHER" id="PTHR22576">
    <property type="entry name" value="MUCOSA ASSOCIATED LYMPHOID TISSUE LYMPHOMA TRANSLOCATION PROTEIN 1/PARACASPASE"/>
    <property type="match status" value="1"/>
</dbReference>
<evidence type="ECO:0000256" key="2">
    <source>
        <dbReference type="RuleBase" id="RU003971"/>
    </source>
</evidence>
<dbReference type="InterPro" id="IPR011600">
    <property type="entry name" value="Pept_C14_caspase"/>
</dbReference>
<protein>
    <submittedName>
        <fullName evidence="4">Caspase-3-like, partial</fullName>
    </submittedName>
</protein>